<evidence type="ECO:0000256" key="4">
    <source>
        <dbReference type="ARBA" id="ARBA00022490"/>
    </source>
</evidence>
<evidence type="ECO:0000256" key="8">
    <source>
        <dbReference type="ARBA" id="ARBA00022833"/>
    </source>
</evidence>
<evidence type="ECO:0000256" key="10">
    <source>
        <dbReference type="ARBA" id="ARBA00023108"/>
    </source>
</evidence>
<feature type="region of interest" description="Disordered" evidence="16">
    <location>
        <begin position="517"/>
        <end position="576"/>
    </location>
</feature>
<keyword evidence="13" id="KW-0804">Transcription</keyword>
<dbReference type="Pfam" id="PF00096">
    <property type="entry name" value="zf-C2H2"/>
    <property type="match status" value="2"/>
</dbReference>
<feature type="compositionally biased region" description="Low complexity" evidence="16">
    <location>
        <begin position="550"/>
        <end position="562"/>
    </location>
</feature>
<dbReference type="PROSITE" id="PS00028">
    <property type="entry name" value="ZINC_FINGER_C2H2_1"/>
    <property type="match status" value="3"/>
</dbReference>
<evidence type="ECO:0000256" key="14">
    <source>
        <dbReference type="ARBA" id="ARBA00023242"/>
    </source>
</evidence>
<accession>A0AAD9NIC4</accession>
<keyword evidence="11" id="KW-0238">DNA-binding</keyword>
<keyword evidence="8" id="KW-0862">Zinc</keyword>
<feature type="domain" description="C2H2-type" evidence="17">
    <location>
        <begin position="475"/>
        <end position="502"/>
    </location>
</feature>
<keyword evidence="4" id="KW-0963">Cytoplasm</keyword>
<comment type="subcellular location">
    <subcellularLocation>
        <location evidence="2">Cytoplasm</location>
    </subcellularLocation>
    <subcellularLocation>
        <location evidence="1">Nucleus</location>
    </subcellularLocation>
</comment>
<feature type="domain" description="C2H2-type" evidence="17">
    <location>
        <begin position="503"/>
        <end position="530"/>
    </location>
</feature>
<evidence type="ECO:0000259" key="17">
    <source>
        <dbReference type="PROSITE" id="PS50157"/>
    </source>
</evidence>
<evidence type="ECO:0000256" key="9">
    <source>
        <dbReference type="ARBA" id="ARBA00023015"/>
    </source>
</evidence>
<organism evidence="18 19">
    <name type="scientific">Ridgeia piscesae</name>
    <name type="common">Tubeworm</name>
    <dbReference type="NCBI Taxonomy" id="27915"/>
    <lineage>
        <taxon>Eukaryota</taxon>
        <taxon>Metazoa</taxon>
        <taxon>Spiralia</taxon>
        <taxon>Lophotrochozoa</taxon>
        <taxon>Annelida</taxon>
        <taxon>Polychaeta</taxon>
        <taxon>Sedentaria</taxon>
        <taxon>Canalipalpata</taxon>
        <taxon>Sabellida</taxon>
        <taxon>Siboglinidae</taxon>
        <taxon>Ridgeia</taxon>
    </lineage>
</organism>
<evidence type="ECO:0000256" key="3">
    <source>
        <dbReference type="ARBA" id="ARBA00005682"/>
    </source>
</evidence>
<keyword evidence="12" id="KW-0010">Activator</keyword>
<reference evidence="18" key="1">
    <citation type="journal article" date="2023" name="Mol. Biol. Evol.">
        <title>Third-Generation Sequencing Reveals the Adaptive Role of the Epigenome in Three Deep-Sea Polychaetes.</title>
        <authorList>
            <person name="Perez M."/>
            <person name="Aroh O."/>
            <person name="Sun Y."/>
            <person name="Lan Y."/>
            <person name="Juniper S.K."/>
            <person name="Young C.R."/>
            <person name="Angers B."/>
            <person name="Qian P.Y."/>
        </authorList>
    </citation>
    <scope>NUCLEOTIDE SEQUENCE</scope>
    <source>
        <strain evidence="18">R07B-5</strain>
    </source>
</reference>
<feature type="compositionally biased region" description="Basic residues" evidence="16">
    <location>
        <begin position="520"/>
        <end position="530"/>
    </location>
</feature>
<evidence type="ECO:0000256" key="11">
    <source>
        <dbReference type="ARBA" id="ARBA00023125"/>
    </source>
</evidence>
<dbReference type="Proteomes" id="UP001209878">
    <property type="component" value="Unassembled WGS sequence"/>
</dbReference>
<evidence type="ECO:0000256" key="1">
    <source>
        <dbReference type="ARBA" id="ARBA00004123"/>
    </source>
</evidence>
<proteinExistence type="inferred from homology"/>
<dbReference type="GO" id="GO:0048511">
    <property type="term" value="P:rhythmic process"/>
    <property type="evidence" value="ECO:0007669"/>
    <property type="project" value="UniProtKB-KW"/>
</dbReference>
<keyword evidence="14" id="KW-0539">Nucleus</keyword>
<evidence type="ECO:0000256" key="7">
    <source>
        <dbReference type="ARBA" id="ARBA00022771"/>
    </source>
</evidence>
<dbReference type="InterPro" id="IPR036236">
    <property type="entry name" value="Znf_C2H2_sf"/>
</dbReference>
<dbReference type="InterPro" id="IPR013087">
    <property type="entry name" value="Znf_C2H2_type"/>
</dbReference>
<sequence>MIMDGLDTLSQVALANQLNISFDTYNPPLAQLSASMAGAARTPSEMADDNLNTPVTTCSDVNFSFLNSDIDVSQEALPITAAIEAELAFPQKVTSSDMTAPLTATHRISYRGTFTTTATAPTDTATGAAGDATNLFSPLLNLLARGSLTPTQLGQDGHLTVHTTNIPTQKPYSECHKQMSPGGAAEHVDRKLVSPLHQQQDVTVFARSESRGSLPEQMSPVHQQDAAMYDRNTTPSSAFSGSPSHFDAGYCAAATVASSVAQSESMQASPMQTTCYTSPPPPPYVSVSAAMSGAFQTKQPPTYDSCAQQGDYAPVTCCSQPILNIPQTTMHVSEDLIYTKSVMPTCKWPSLMTPDSQTAMSDFHGLDMQGAFSAPGQDIVKSEPMDYLASPACSYSARVSSSATSPIHMLGSPYQQSACSLKLLPVKQRKYPNRPSKTPPQERPYACPVETCDRRFSRSDELTRHIRIHTGQKPFQCRICMRSFSRSDHLTTHIRTHTGEKPFQCDVCGRKFARSDEKKRHSKVHMKQKIKKEGGKLLSPAAATATGMASSPPTTMSMPTTSRVGSDVIPMPPSST</sequence>
<keyword evidence="7 15" id="KW-0863">Zinc-finger</keyword>
<keyword evidence="9" id="KW-0805">Transcription regulation</keyword>
<dbReference type="PROSITE" id="PS50157">
    <property type="entry name" value="ZINC_FINGER_C2H2_2"/>
    <property type="match status" value="3"/>
</dbReference>
<evidence type="ECO:0000256" key="16">
    <source>
        <dbReference type="SAM" id="MobiDB-lite"/>
    </source>
</evidence>
<evidence type="ECO:0000256" key="15">
    <source>
        <dbReference type="PROSITE-ProRule" id="PRU00042"/>
    </source>
</evidence>
<dbReference type="SUPFAM" id="SSF57667">
    <property type="entry name" value="beta-beta-alpha zinc fingers"/>
    <property type="match status" value="2"/>
</dbReference>
<comment type="caution">
    <text evidence="18">The sequence shown here is derived from an EMBL/GenBank/DDBJ whole genome shotgun (WGS) entry which is preliminary data.</text>
</comment>
<evidence type="ECO:0000256" key="5">
    <source>
        <dbReference type="ARBA" id="ARBA00022723"/>
    </source>
</evidence>
<comment type="similarity">
    <text evidence="3">Belongs to the EGR C2H2-type zinc-finger protein family.</text>
</comment>
<dbReference type="Gene3D" id="3.30.160.60">
    <property type="entry name" value="Classic Zinc Finger"/>
    <property type="match status" value="3"/>
</dbReference>
<evidence type="ECO:0000313" key="19">
    <source>
        <dbReference type="Proteomes" id="UP001209878"/>
    </source>
</evidence>
<dbReference type="GO" id="GO:0005634">
    <property type="term" value="C:nucleus"/>
    <property type="evidence" value="ECO:0007669"/>
    <property type="project" value="UniProtKB-SubCell"/>
</dbReference>
<dbReference type="EMBL" id="JAODUO010001098">
    <property type="protein sequence ID" value="KAK2171145.1"/>
    <property type="molecule type" value="Genomic_DNA"/>
</dbReference>
<evidence type="ECO:0000256" key="6">
    <source>
        <dbReference type="ARBA" id="ARBA00022737"/>
    </source>
</evidence>
<keyword evidence="6" id="KW-0677">Repeat</keyword>
<feature type="domain" description="C2H2-type" evidence="17">
    <location>
        <begin position="445"/>
        <end position="474"/>
    </location>
</feature>
<dbReference type="SMART" id="SM00355">
    <property type="entry name" value="ZnF_C2H2"/>
    <property type="match status" value="3"/>
</dbReference>
<keyword evidence="10" id="KW-0090">Biological rhythms</keyword>
<dbReference type="PANTHER" id="PTHR23235">
    <property type="entry name" value="KRUEPPEL-LIKE TRANSCRIPTION FACTOR"/>
    <property type="match status" value="1"/>
</dbReference>
<evidence type="ECO:0000256" key="12">
    <source>
        <dbReference type="ARBA" id="ARBA00023159"/>
    </source>
</evidence>
<dbReference type="FunFam" id="3.30.160.60:FF:000064">
    <property type="entry name" value="Early growth response protein 3"/>
    <property type="match status" value="1"/>
</dbReference>
<keyword evidence="19" id="KW-1185">Reference proteome</keyword>
<dbReference type="PANTHER" id="PTHR23235:SF42">
    <property type="entry name" value="EARLY GROWTH RESPONSE PROTEIN 1"/>
    <property type="match status" value="1"/>
</dbReference>
<dbReference type="GO" id="GO:0008270">
    <property type="term" value="F:zinc ion binding"/>
    <property type="evidence" value="ECO:0007669"/>
    <property type="project" value="UniProtKB-KW"/>
</dbReference>
<evidence type="ECO:0000256" key="2">
    <source>
        <dbReference type="ARBA" id="ARBA00004496"/>
    </source>
</evidence>
<protein>
    <recommendedName>
        <fullName evidence="17">C2H2-type domain-containing protein</fullName>
    </recommendedName>
</protein>
<evidence type="ECO:0000256" key="13">
    <source>
        <dbReference type="ARBA" id="ARBA00023163"/>
    </source>
</evidence>
<dbReference type="AlphaFoldDB" id="A0AAD9NIC4"/>
<gene>
    <name evidence="18" type="ORF">NP493_1098g00049</name>
</gene>
<dbReference type="GO" id="GO:0000981">
    <property type="term" value="F:DNA-binding transcription factor activity, RNA polymerase II-specific"/>
    <property type="evidence" value="ECO:0007669"/>
    <property type="project" value="TreeGrafter"/>
</dbReference>
<keyword evidence="5" id="KW-0479">Metal-binding</keyword>
<name>A0AAD9NIC4_RIDPI</name>
<evidence type="ECO:0000313" key="18">
    <source>
        <dbReference type="EMBL" id="KAK2171145.1"/>
    </source>
</evidence>
<dbReference type="GO" id="GO:0000978">
    <property type="term" value="F:RNA polymerase II cis-regulatory region sequence-specific DNA binding"/>
    <property type="evidence" value="ECO:0007669"/>
    <property type="project" value="TreeGrafter"/>
</dbReference>
<dbReference type="GO" id="GO:0005737">
    <property type="term" value="C:cytoplasm"/>
    <property type="evidence" value="ECO:0007669"/>
    <property type="project" value="UniProtKB-SubCell"/>
</dbReference>